<organism evidence="3 4">
    <name type="scientific">Diacronema lutheri</name>
    <name type="common">Unicellular marine alga</name>
    <name type="synonym">Monochrysis lutheri</name>
    <dbReference type="NCBI Taxonomy" id="2081491"/>
    <lineage>
        <taxon>Eukaryota</taxon>
        <taxon>Haptista</taxon>
        <taxon>Haptophyta</taxon>
        <taxon>Pavlovophyceae</taxon>
        <taxon>Pavlovales</taxon>
        <taxon>Pavlovaceae</taxon>
        <taxon>Diacronema</taxon>
    </lineage>
</organism>
<accession>A0A8J6CBS0</accession>
<evidence type="ECO:0000256" key="1">
    <source>
        <dbReference type="SAM" id="Phobius"/>
    </source>
</evidence>
<keyword evidence="1" id="KW-0812">Transmembrane</keyword>
<comment type="caution">
    <text evidence="3">The sequence shown here is derived from an EMBL/GenBank/DDBJ whole genome shotgun (WGS) entry which is preliminary data.</text>
</comment>
<reference evidence="3" key="1">
    <citation type="submission" date="2021-05" db="EMBL/GenBank/DDBJ databases">
        <title>The genome of the haptophyte Pavlova lutheri (Diacronema luteri, Pavlovales) - a model for lipid biosynthesis in eukaryotic algae.</title>
        <authorList>
            <person name="Hulatt C.J."/>
            <person name="Posewitz M.C."/>
        </authorList>
    </citation>
    <scope>NUCLEOTIDE SEQUENCE</scope>
    <source>
        <strain evidence="3">NIVA-4/92</strain>
    </source>
</reference>
<evidence type="ECO:0000256" key="2">
    <source>
        <dbReference type="SAM" id="SignalP"/>
    </source>
</evidence>
<keyword evidence="1" id="KW-1133">Transmembrane helix</keyword>
<proteinExistence type="predicted"/>
<evidence type="ECO:0000313" key="4">
    <source>
        <dbReference type="Proteomes" id="UP000751190"/>
    </source>
</evidence>
<sequence>MATFALVAIALATCGPRVKPAAAAWTAAPPAARPVVALDGRRAVLAAALSLALAPRPARAASFAERADASLERIRGAETGAELAQALTQLGDLADEYGGLADRQAEVVQKLRTIKSSALWSEQVDIAYRDTMRSIDPFRVVAVRPALQATVYAYGPVYVALLVVQQVLPKFFAPAYAGAALLLFGPIAFALVNS</sequence>
<evidence type="ECO:0000313" key="3">
    <source>
        <dbReference type="EMBL" id="KAG8465366.1"/>
    </source>
</evidence>
<feature type="signal peptide" evidence="2">
    <location>
        <begin position="1"/>
        <end position="23"/>
    </location>
</feature>
<feature type="transmembrane region" description="Helical" evidence="1">
    <location>
        <begin position="171"/>
        <end position="192"/>
    </location>
</feature>
<name>A0A8J6CBS0_DIALT</name>
<dbReference type="Proteomes" id="UP000751190">
    <property type="component" value="Unassembled WGS sequence"/>
</dbReference>
<gene>
    <name evidence="3" type="ORF">KFE25_002673</name>
</gene>
<dbReference type="EMBL" id="JAGTXO010000010">
    <property type="protein sequence ID" value="KAG8465366.1"/>
    <property type="molecule type" value="Genomic_DNA"/>
</dbReference>
<dbReference type="OrthoDB" id="10457670at2759"/>
<dbReference type="AlphaFoldDB" id="A0A8J6CBS0"/>
<protein>
    <submittedName>
        <fullName evidence="3">Uncharacterized protein</fullName>
    </submittedName>
</protein>
<keyword evidence="2" id="KW-0732">Signal</keyword>
<keyword evidence="1" id="KW-0472">Membrane</keyword>
<feature type="chain" id="PRO_5035323659" evidence="2">
    <location>
        <begin position="24"/>
        <end position="194"/>
    </location>
</feature>
<keyword evidence="4" id="KW-1185">Reference proteome</keyword>